<keyword evidence="4" id="KW-0614">Plasmid</keyword>
<reference evidence="4 5" key="1">
    <citation type="journal article" date="2015" name="Genome Announc.">
        <title>Complete genome sequences for 35 biothreat assay-relevant bacillus species.</title>
        <authorList>
            <person name="Johnson S.L."/>
            <person name="Daligault H.E."/>
            <person name="Davenport K.W."/>
            <person name="Jaissle J."/>
            <person name="Frey K.G."/>
            <person name="Ladner J.T."/>
            <person name="Broomall S.M."/>
            <person name="Bishop-Lilly K.A."/>
            <person name="Bruce D.C."/>
            <person name="Gibbons H.S."/>
            <person name="Coyne S.R."/>
            <person name="Lo C.C."/>
            <person name="Meincke L."/>
            <person name="Munk A.C."/>
            <person name="Koroleva G.I."/>
            <person name="Rosenzweig C.N."/>
            <person name="Palacios G.F."/>
            <person name="Redden C.L."/>
            <person name="Minogue T.D."/>
            <person name="Chain P.S."/>
        </authorList>
    </citation>
    <scope>NUCLEOTIDE SEQUENCE [LARGE SCALE GENOMIC DNA]</scope>
    <source>
        <strain evidence="5">ATCC 14581 / DSM 32 / JCM 2506 / NBRC 15308 / NCIMB 9376 / NCTC 10342 / NRRL B-14308 / VKM B-512</strain>
        <plasmid evidence="4 5">pBMV_2</plasmid>
    </source>
</reference>
<evidence type="ECO:0000313" key="4">
    <source>
        <dbReference type="EMBL" id="AJI25715.1"/>
    </source>
</evidence>
<feature type="region of interest" description="Disordered" evidence="1">
    <location>
        <begin position="309"/>
        <end position="358"/>
    </location>
</feature>
<evidence type="ECO:0000313" key="5">
    <source>
        <dbReference type="Proteomes" id="UP000031829"/>
    </source>
</evidence>
<dbReference type="AlphaFoldDB" id="A0A0B6ALF7"/>
<dbReference type="GO" id="GO:0003697">
    <property type="term" value="F:single-stranded DNA binding"/>
    <property type="evidence" value="ECO:0007669"/>
    <property type="project" value="InterPro"/>
</dbReference>
<organism evidence="4 5">
    <name type="scientific">Priestia megaterium (strain ATCC 14581 / DSM 32 / CCUG 1817 / JCM 2506 / NBRC 15308 / NCIMB 9376 / NCTC 10342 / NRRL B-14308 / VKM B-512 / Ford 19)</name>
    <name type="common">Bacillus megaterium</name>
    <dbReference type="NCBI Taxonomy" id="1348623"/>
    <lineage>
        <taxon>Bacteria</taxon>
        <taxon>Bacillati</taxon>
        <taxon>Bacillota</taxon>
        <taxon>Bacilli</taxon>
        <taxon>Bacillales</taxon>
        <taxon>Bacillaceae</taxon>
        <taxon>Priestia</taxon>
    </lineage>
</organism>
<sequence>MSKTYAKKSVEDKRKEVEELTKGMEKKVEQHFHSAEELKDYLSFMGKFYQYSMSNTALIQEQFFGAQAVGSFKFWKDKGFSVNKGEKGIKILVPNKTVPKFKDEKGKWKSINKATPQEKKLIQEGKKEVTHGRLYFSVGHVFDISQTNATANDLPKIFPNRWLEGNVEDYKTLYKGMEAIAEKNGISIIAPKEELGSAKGVSYTLTKEVALNPRNSEKQNVKTLLHELTHAKLHTKDTYLNYTAAEKEFQAEMTAYTVSSYFGIDTSSYSLDYLSNWTKGKTFEDKTKLLKEVHETSVGFIETIEETLVKEREKNRSPEKNDEKQQQADPLSSENVQEKMKEGYEDYKQKQQQESAQNVDSILDRVTAEEKYYSTKTQAIKNGWMTKEEVVKLEHQIDSTMTKNEKGVMNGQVQEQSLTFQDRMEVGSQMQFQKRTGTARRKKEEPELER</sequence>
<name>A0A0B6ALF7_PRIM2</name>
<dbReference type="KEGG" id="bmeg:BG04_5834"/>
<dbReference type="Pfam" id="PF08401">
    <property type="entry name" value="ArdcN"/>
    <property type="match status" value="1"/>
</dbReference>
<proteinExistence type="predicted"/>
<accession>A0A0B6ALF7</accession>
<evidence type="ECO:0000259" key="2">
    <source>
        <dbReference type="Pfam" id="PF06114"/>
    </source>
</evidence>
<evidence type="ECO:0000256" key="1">
    <source>
        <dbReference type="SAM" id="MobiDB-lite"/>
    </source>
</evidence>
<dbReference type="Pfam" id="PF06114">
    <property type="entry name" value="Peptidase_M78"/>
    <property type="match status" value="1"/>
</dbReference>
<gene>
    <name evidence="4" type="ORF">BG04_5834</name>
</gene>
<feature type="domain" description="N-terminal" evidence="3">
    <location>
        <begin position="17"/>
        <end position="120"/>
    </location>
</feature>
<feature type="domain" description="IrrE N-terminal-like" evidence="2">
    <location>
        <begin position="181"/>
        <end position="256"/>
    </location>
</feature>
<dbReference type="Proteomes" id="UP000031829">
    <property type="component" value="Plasmid pBMV_2"/>
</dbReference>
<feature type="compositionally biased region" description="Basic and acidic residues" evidence="1">
    <location>
        <begin position="309"/>
        <end position="326"/>
    </location>
</feature>
<dbReference type="HOGENOM" id="CLU_012069_3_1_9"/>
<dbReference type="EMBL" id="CP009921">
    <property type="protein sequence ID" value="AJI25715.1"/>
    <property type="molecule type" value="Genomic_DNA"/>
</dbReference>
<dbReference type="InterPro" id="IPR013610">
    <property type="entry name" value="ArdC_N"/>
</dbReference>
<evidence type="ECO:0008006" key="6">
    <source>
        <dbReference type="Google" id="ProtNLM"/>
    </source>
</evidence>
<geneLocation type="plasmid" evidence="4 5">
    <name>pBMV_2</name>
</geneLocation>
<feature type="region of interest" description="Disordered" evidence="1">
    <location>
        <begin position="427"/>
        <end position="450"/>
    </location>
</feature>
<protein>
    <recommendedName>
        <fullName evidence="6">ImmA/IrrE family metallo-endopeptidase</fullName>
    </recommendedName>
</protein>
<evidence type="ECO:0000259" key="3">
    <source>
        <dbReference type="Pfam" id="PF08401"/>
    </source>
</evidence>
<dbReference type="InterPro" id="IPR010359">
    <property type="entry name" value="IrrE_HExxH"/>
</dbReference>
<feature type="compositionally biased region" description="Basic and acidic residues" evidence="1">
    <location>
        <begin position="336"/>
        <end position="351"/>
    </location>
</feature>